<comment type="caution">
    <text evidence="7">The sequence shown here is derived from an EMBL/GenBank/DDBJ whole genome shotgun (WGS) entry which is preliminary data.</text>
</comment>
<dbReference type="EMBL" id="NNRM01000036">
    <property type="protein sequence ID" value="OYR24082.1"/>
    <property type="molecule type" value="Genomic_DNA"/>
</dbReference>
<dbReference type="PANTHER" id="PTHR30086:SF20">
    <property type="entry name" value="ARGININE EXPORTER PROTEIN ARGO-RELATED"/>
    <property type="match status" value="1"/>
</dbReference>
<organism evidence="7 8">
    <name type="scientific">Brucella pseudogrignonensis</name>
    <dbReference type="NCBI Taxonomy" id="419475"/>
    <lineage>
        <taxon>Bacteria</taxon>
        <taxon>Pseudomonadati</taxon>
        <taxon>Pseudomonadota</taxon>
        <taxon>Alphaproteobacteria</taxon>
        <taxon>Hyphomicrobiales</taxon>
        <taxon>Brucellaceae</taxon>
        <taxon>Brucella/Ochrobactrum group</taxon>
        <taxon>Brucella</taxon>
    </lineage>
</organism>
<keyword evidence="3 6" id="KW-0812">Transmembrane</keyword>
<evidence type="ECO:0000256" key="3">
    <source>
        <dbReference type="ARBA" id="ARBA00022692"/>
    </source>
</evidence>
<name>A0A256GAD9_9HYPH</name>
<evidence type="ECO:0000256" key="6">
    <source>
        <dbReference type="SAM" id="Phobius"/>
    </source>
</evidence>
<comment type="subcellular location">
    <subcellularLocation>
        <location evidence="1">Cell membrane</location>
        <topology evidence="1">Multi-pass membrane protein</topology>
    </subcellularLocation>
</comment>
<keyword evidence="5 6" id="KW-0472">Membrane</keyword>
<sequence length="202" mass="22190">MDPAIYITGLSVGLSLIIAIGAQNAFVLRQGIRRQHVFAVSLTCALSDAVLIVIGVTSFQKIVTLLPFVDPVMRYGGAAFLIWYGLKSFYAALRSSGALDVEQATATSFTRTIAMCLALTWLNPHVYLDTVVLLGTISTRFPGQQFEFAAGAVTGSFLFFFTLGYGAVWLRPIFARPHAWRILEAIIGFVMWFIAFKLLRGL</sequence>
<protein>
    <submittedName>
        <fullName evidence="7">LysE type translocator family protein</fullName>
    </submittedName>
</protein>
<dbReference type="AlphaFoldDB" id="A0A256GAD9"/>
<feature type="transmembrane region" description="Helical" evidence="6">
    <location>
        <begin position="105"/>
        <end position="128"/>
    </location>
</feature>
<dbReference type="InterPro" id="IPR001123">
    <property type="entry name" value="LeuE-type"/>
</dbReference>
<dbReference type="Pfam" id="PF01810">
    <property type="entry name" value="LysE"/>
    <property type="match status" value="1"/>
</dbReference>
<keyword evidence="8" id="KW-1185">Reference proteome</keyword>
<feature type="transmembrane region" description="Helical" evidence="6">
    <location>
        <begin position="182"/>
        <end position="199"/>
    </location>
</feature>
<feature type="transmembrane region" description="Helical" evidence="6">
    <location>
        <begin position="6"/>
        <end position="26"/>
    </location>
</feature>
<gene>
    <name evidence="7" type="ORF">CEV34_3204</name>
</gene>
<reference evidence="7 8" key="1">
    <citation type="submission" date="2017-07" db="EMBL/GenBank/DDBJ databases">
        <title>Phylogenetic study on the rhizospheric bacterium Ochrobactrum sp. A44.</title>
        <authorList>
            <person name="Krzyzanowska D.M."/>
            <person name="Ossowicki A."/>
            <person name="Rajewska M."/>
            <person name="Maciag T."/>
            <person name="Kaczynski Z."/>
            <person name="Czerwicka M."/>
            <person name="Jafra S."/>
        </authorList>
    </citation>
    <scope>NUCLEOTIDE SEQUENCE [LARGE SCALE GENOMIC DNA]</scope>
    <source>
        <strain evidence="7 8">CCUG 30717</strain>
    </source>
</reference>
<evidence type="ECO:0000313" key="7">
    <source>
        <dbReference type="EMBL" id="OYR24082.1"/>
    </source>
</evidence>
<evidence type="ECO:0000256" key="5">
    <source>
        <dbReference type="ARBA" id="ARBA00023136"/>
    </source>
</evidence>
<feature type="transmembrane region" description="Helical" evidence="6">
    <location>
        <begin position="72"/>
        <end position="93"/>
    </location>
</feature>
<evidence type="ECO:0000256" key="1">
    <source>
        <dbReference type="ARBA" id="ARBA00004651"/>
    </source>
</evidence>
<evidence type="ECO:0000256" key="4">
    <source>
        <dbReference type="ARBA" id="ARBA00022989"/>
    </source>
</evidence>
<feature type="transmembrane region" description="Helical" evidence="6">
    <location>
        <begin position="148"/>
        <end position="170"/>
    </location>
</feature>
<evidence type="ECO:0000313" key="8">
    <source>
        <dbReference type="Proteomes" id="UP000216188"/>
    </source>
</evidence>
<dbReference type="PANTHER" id="PTHR30086">
    <property type="entry name" value="ARGININE EXPORTER PROTEIN ARGO"/>
    <property type="match status" value="1"/>
</dbReference>
<dbReference type="GO" id="GO:0005886">
    <property type="term" value="C:plasma membrane"/>
    <property type="evidence" value="ECO:0007669"/>
    <property type="project" value="UniProtKB-SubCell"/>
</dbReference>
<keyword evidence="2" id="KW-1003">Cell membrane</keyword>
<evidence type="ECO:0000256" key="2">
    <source>
        <dbReference type="ARBA" id="ARBA00022475"/>
    </source>
</evidence>
<accession>A0A256GAD9</accession>
<dbReference type="GO" id="GO:0015171">
    <property type="term" value="F:amino acid transmembrane transporter activity"/>
    <property type="evidence" value="ECO:0007669"/>
    <property type="project" value="TreeGrafter"/>
</dbReference>
<dbReference type="Proteomes" id="UP000216188">
    <property type="component" value="Unassembled WGS sequence"/>
</dbReference>
<dbReference type="RefSeq" id="WP_094543908.1">
    <property type="nucleotide sequence ID" value="NZ_JBHEEM010000004.1"/>
</dbReference>
<feature type="transmembrane region" description="Helical" evidence="6">
    <location>
        <begin position="38"/>
        <end position="60"/>
    </location>
</feature>
<keyword evidence="4 6" id="KW-1133">Transmembrane helix</keyword>
<proteinExistence type="predicted"/>